<dbReference type="EMBL" id="JACXAE010000025">
    <property type="protein sequence ID" value="MBD2771586.1"/>
    <property type="molecule type" value="Genomic_DNA"/>
</dbReference>
<dbReference type="PANTHER" id="PTHR43547:SF2">
    <property type="entry name" value="HYBRID SIGNAL TRANSDUCTION HISTIDINE KINASE C"/>
    <property type="match status" value="1"/>
</dbReference>
<dbReference type="PRINTS" id="PR00344">
    <property type="entry name" value="BCTRLSENSOR"/>
</dbReference>
<dbReference type="InterPro" id="IPR036097">
    <property type="entry name" value="HisK_dim/P_sf"/>
</dbReference>
<keyword evidence="8" id="KW-1185">Reference proteome</keyword>
<evidence type="ECO:0000259" key="6">
    <source>
        <dbReference type="PROSITE" id="PS50109"/>
    </source>
</evidence>
<organism evidence="7 8">
    <name type="scientific">Iningainema tapete BLCC-T55</name>
    <dbReference type="NCBI Taxonomy" id="2748662"/>
    <lineage>
        <taxon>Bacteria</taxon>
        <taxon>Bacillati</taxon>
        <taxon>Cyanobacteriota</taxon>
        <taxon>Cyanophyceae</taxon>
        <taxon>Nostocales</taxon>
        <taxon>Scytonemataceae</taxon>
        <taxon>Iningainema tapete</taxon>
    </lineage>
</organism>
<dbReference type="Pfam" id="PF00512">
    <property type="entry name" value="HisKA"/>
    <property type="match status" value="1"/>
</dbReference>
<evidence type="ECO:0000256" key="4">
    <source>
        <dbReference type="ARBA" id="ARBA00022777"/>
    </source>
</evidence>
<keyword evidence="4" id="KW-0418">Kinase</keyword>
<dbReference type="Pfam" id="PF01590">
    <property type="entry name" value="GAF"/>
    <property type="match status" value="1"/>
</dbReference>
<reference evidence="7" key="1">
    <citation type="submission" date="2020-09" db="EMBL/GenBank/DDBJ databases">
        <title>Iningainema tapete sp. nov. (Scytonemataceae, Cyanobacteria) from greenhouses in central Florida (USA) produces two types of nodularin with biosynthetic potential for microcystin-LR and anabaenopeptins.</title>
        <authorList>
            <person name="Berthold D.E."/>
            <person name="Lefler F.W."/>
            <person name="Huang I.-S."/>
            <person name="Abdulla H."/>
            <person name="Zimba P.V."/>
            <person name="Laughinghouse H.D. IV."/>
        </authorList>
    </citation>
    <scope>NUCLEOTIDE SEQUENCE</scope>
    <source>
        <strain evidence="7">BLCCT55</strain>
    </source>
</reference>
<keyword evidence="5" id="KW-0902">Two-component regulatory system</keyword>
<feature type="domain" description="Histidine kinase" evidence="6">
    <location>
        <begin position="447"/>
        <end position="669"/>
    </location>
</feature>
<dbReference type="Gene3D" id="3.30.565.10">
    <property type="entry name" value="Histidine kinase-like ATPase, C-terminal domain"/>
    <property type="match status" value="1"/>
</dbReference>
<dbReference type="PROSITE" id="PS50109">
    <property type="entry name" value="HIS_KIN"/>
    <property type="match status" value="1"/>
</dbReference>
<comment type="catalytic activity">
    <reaction evidence="1">
        <text>ATP + protein L-histidine = ADP + protein N-phospho-L-histidine.</text>
        <dbReference type="EC" id="2.7.13.3"/>
    </reaction>
</comment>
<accession>A0A8J7C654</accession>
<evidence type="ECO:0000256" key="1">
    <source>
        <dbReference type="ARBA" id="ARBA00000085"/>
    </source>
</evidence>
<dbReference type="SMART" id="SM00065">
    <property type="entry name" value="GAF"/>
    <property type="match status" value="2"/>
</dbReference>
<evidence type="ECO:0000313" key="8">
    <source>
        <dbReference type="Proteomes" id="UP000629098"/>
    </source>
</evidence>
<dbReference type="InterPro" id="IPR003594">
    <property type="entry name" value="HATPase_dom"/>
</dbReference>
<proteinExistence type="predicted"/>
<sequence>MGSISKSVPGVKKYSLSRTLCPDEVNRLKQYPHGRVMQDHEEPAYQLVQKINQVIANRSTPTVILQEIAQLLGTTFEVDCCLVTGMDNALEAISAHWCAQEYSGLLKPDEMFSVEHFDLSVVPSSSELLTIEEISTIENSIAVLRQYASVPIKSVMACVTKFAGNNNGVISLIKSQPYDWSEKEKKLLKAVESSCAIAFSQVMQAQLITTQQQHLLTCNQHQSLIKQLTILSRSNLEINQMLQVAIASCAEALQVDRGLLILLKYTNPLFKIQQQQIPNARAIIVGQWLKEDFYLSQQDVLEQSFLLSECSLCQRLFKDSIRPVIVNDSVDQDPATAASVFALSVLPAVLLMPLENQGKILGFLVLQQAEYRSWTTAELNIVSMVSAQMSNAIIQTQTLRQVQTLVDERTSQLQRSLEVQAKLYERTRQYVEQLRELNQLKDDFLSNMSDRLRYPLTNMRMALRNLRQPGINPERQNRYLNILDEECNKEINLINDLLTLQKLETQSERPQFATIDLNEKIKLLAASFEKKLADKGLRISLDLPQTSEFIQTEVESFERILQELLTNTCKYSEPDTTVQLQVKHQNEHIPQVMIKVINVGRGISEEEATYIFDKFRRGKGRWTPGTGLGLALVKSLVQHLNGAITVESIPIENKSESNICFTLTLPQFSDESKTPN</sequence>
<evidence type="ECO:0000256" key="5">
    <source>
        <dbReference type="ARBA" id="ARBA00023012"/>
    </source>
</evidence>
<dbReference type="SUPFAM" id="SSF47384">
    <property type="entry name" value="Homodimeric domain of signal transducing histidine kinase"/>
    <property type="match status" value="1"/>
</dbReference>
<dbReference type="SMART" id="SM00388">
    <property type="entry name" value="HisKA"/>
    <property type="match status" value="1"/>
</dbReference>
<keyword evidence="3" id="KW-0597">Phosphoprotein</keyword>
<comment type="caution">
    <text evidence="7">The sequence shown here is derived from an EMBL/GenBank/DDBJ whole genome shotgun (WGS) entry which is preliminary data.</text>
</comment>
<dbReference type="Gene3D" id="3.30.450.40">
    <property type="match status" value="2"/>
</dbReference>
<dbReference type="AlphaFoldDB" id="A0A8J7C654"/>
<dbReference type="GO" id="GO:0000155">
    <property type="term" value="F:phosphorelay sensor kinase activity"/>
    <property type="evidence" value="ECO:0007669"/>
    <property type="project" value="InterPro"/>
</dbReference>
<dbReference type="InterPro" id="IPR029016">
    <property type="entry name" value="GAF-like_dom_sf"/>
</dbReference>
<evidence type="ECO:0000256" key="2">
    <source>
        <dbReference type="ARBA" id="ARBA00012438"/>
    </source>
</evidence>
<dbReference type="EC" id="2.7.13.3" evidence="2"/>
<dbReference type="SMART" id="SM00387">
    <property type="entry name" value="HATPase_c"/>
    <property type="match status" value="1"/>
</dbReference>
<dbReference type="CDD" id="cd00082">
    <property type="entry name" value="HisKA"/>
    <property type="match status" value="1"/>
</dbReference>
<dbReference type="InterPro" id="IPR004358">
    <property type="entry name" value="Sig_transdc_His_kin-like_C"/>
</dbReference>
<gene>
    <name evidence="7" type="ORF">ICL16_05520</name>
</gene>
<dbReference type="SUPFAM" id="SSF55781">
    <property type="entry name" value="GAF domain-like"/>
    <property type="match status" value="2"/>
</dbReference>
<dbReference type="Gene3D" id="1.10.287.130">
    <property type="match status" value="1"/>
</dbReference>
<protein>
    <recommendedName>
        <fullName evidence="2">histidine kinase</fullName>
        <ecNumber evidence="2">2.7.13.3</ecNumber>
    </recommendedName>
</protein>
<dbReference type="Proteomes" id="UP000629098">
    <property type="component" value="Unassembled WGS sequence"/>
</dbReference>
<dbReference type="InterPro" id="IPR005467">
    <property type="entry name" value="His_kinase_dom"/>
</dbReference>
<evidence type="ECO:0000256" key="3">
    <source>
        <dbReference type="ARBA" id="ARBA00022553"/>
    </source>
</evidence>
<evidence type="ECO:0000313" key="7">
    <source>
        <dbReference type="EMBL" id="MBD2771586.1"/>
    </source>
</evidence>
<dbReference type="SUPFAM" id="SSF55874">
    <property type="entry name" value="ATPase domain of HSP90 chaperone/DNA topoisomerase II/histidine kinase"/>
    <property type="match status" value="1"/>
</dbReference>
<dbReference type="RefSeq" id="WP_190825872.1">
    <property type="nucleotide sequence ID" value="NZ_CAWPPI010000025.1"/>
</dbReference>
<dbReference type="InterPro" id="IPR003018">
    <property type="entry name" value="GAF"/>
</dbReference>
<dbReference type="InterPro" id="IPR003661">
    <property type="entry name" value="HisK_dim/P_dom"/>
</dbReference>
<keyword evidence="4" id="KW-0808">Transferase</keyword>
<dbReference type="Pfam" id="PF02518">
    <property type="entry name" value="HATPase_c"/>
    <property type="match status" value="1"/>
</dbReference>
<name>A0A8J7C654_9CYAN</name>
<dbReference type="InterPro" id="IPR036890">
    <property type="entry name" value="HATPase_C_sf"/>
</dbReference>
<dbReference type="PANTHER" id="PTHR43547">
    <property type="entry name" value="TWO-COMPONENT HISTIDINE KINASE"/>
    <property type="match status" value="1"/>
</dbReference>